<dbReference type="PANTHER" id="PTHR30461:SF2">
    <property type="entry name" value="SERINE RECOMBINASE PINE-RELATED"/>
    <property type="match status" value="1"/>
</dbReference>
<evidence type="ECO:0000313" key="8">
    <source>
        <dbReference type="Proteomes" id="UP000824211"/>
    </source>
</evidence>
<dbReference type="Pfam" id="PF00239">
    <property type="entry name" value="Resolvase"/>
    <property type="match status" value="1"/>
</dbReference>
<dbReference type="InterPro" id="IPR006118">
    <property type="entry name" value="Recombinase_CS"/>
</dbReference>
<dbReference type="Proteomes" id="UP000824211">
    <property type="component" value="Unassembled WGS sequence"/>
</dbReference>
<dbReference type="GO" id="GO:0015074">
    <property type="term" value="P:DNA integration"/>
    <property type="evidence" value="ECO:0007669"/>
    <property type="project" value="UniProtKB-KW"/>
</dbReference>
<dbReference type="Gene3D" id="3.40.50.1390">
    <property type="entry name" value="Resolvase, N-terminal catalytic domain"/>
    <property type="match status" value="1"/>
</dbReference>
<protein>
    <submittedName>
        <fullName evidence="7">Recombinase family protein</fullName>
    </submittedName>
</protein>
<feature type="active site" description="O-(5'-phospho-DNA)-serine intermediate" evidence="4 5">
    <location>
        <position position="33"/>
    </location>
</feature>
<sequence>MPCVPCILALTAQTHCQKQEVHNVKEYGYIRVSTREQNEDRQLVAMLLAGVGLENIYTDKQSGKDFERPQYKKLVRRLKREDLLYIKSIDRLGRNYQEVQEQWRLLTKEKGVDIVVLDMPLLDTRRGRDLMGTFLADIVLQVLSFVAENERTNIRQRQAEGIAAAQARGIRFGRESIPVPENFGSICMAWSSKELSLNQAAMASGLPRSTFYQKAQKYLRRQEAMASMGPVKANDTFAPLDSLDALDAFRPLETPGLAAPDGDDDPADP</sequence>
<evidence type="ECO:0000259" key="6">
    <source>
        <dbReference type="PROSITE" id="PS51736"/>
    </source>
</evidence>
<dbReference type="InterPro" id="IPR006119">
    <property type="entry name" value="Resolv_N"/>
</dbReference>
<dbReference type="CDD" id="cd03768">
    <property type="entry name" value="SR_ResInv"/>
    <property type="match status" value="1"/>
</dbReference>
<reference evidence="7" key="2">
    <citation type="submission" date="2021-04" db="EMBL/GenBank/DDBJ databases">
        <authorList>
            <person name="Gilroy R."/>
        </authorList>
    </citation>
    <scope>NUCLEOTIDE SEQUENCE</scope>
    <source>
        <strain evidence="7">ChiHjej9B8-13557</strain>
    </source>
</reference>
<dbReference type="InterPro" id="IPR036162">
    <property type="entry name" value="Resolvase-like_N_sf"/>
</dbReference>
<dbReference type="GO" id="GO:0000150">
    <property type="term" value="F:DNA strand exchange activity"/>
    <property type="evidence" value="ECO:0007669"/>
    <property type="project" value="InterPro"/>
</dbReference>
<dbReference type="SMART" id="SM00857">
    <property type="entry name" value="Resolvase"/>
    <property type="match status" value="1"/>
</dbReference>
<keyword evidence="2" id="KW-0238">DNA-binding</keyword>
<evidence type="ECO:0000256" key="5">
    <source>
        <dbReference type="PROSITE-ProRule" id="PRU10137"/>
    </source>
</evidence>
<dbReference type="GO" id="GO:0003677">
    <property type="term" value="F:DNA binding"/>
    <property type="evidence" value="ECO:0007669"/>
    <property type="project" value="UniProtKB-KW"/>
</dbReference>
<keyword evidence="3" id="KW-0233">DNA recombination</keyword>
<feature type="domain" description="Resolvase/invertase-type recombinase catalytic" evidence="6">
    <location>
        <begin position="25"/>
        <end position="169"/>
    </location>
</feature>
<name>A0A9D2MD54_9FIRM</name>
<dbReference type="PROSITE" id="PS51736">
    <property type="entry name" value="RECOMBINASES_3"/>
    <property type="match status" value="1"/>
</dbReference>
<keyword evidence="1" id="KW-0229">DNA integration</keyword>
<evidence type="ECO:0000256" key="2">
    <source>
        <dbReference type="ARBA" id="ARBA00023125"/>
    </source>
</evidence>
<evidence type="ECO:0000256" key="3">
    <source>
        <dbReference type="ARBA" id="ARBA00023172"/>
    </source>
</evidence>
<dbReference type="InterPro" id="IPR050639">
    <property type="entry name" value="SSR_resolvase"/>
</dbReference>
<comment type="caution">
    <text evidence="7">The sequence shown here is derived from an EMBL/GenBank/DDBJ whole genome shotgun (WGS) entry which is preliminary data.</text>
</comment>
<accession>A0A9D2MD54</accession>
<dbReference type="SUPFAM" id="SSF53041">
    <property type="entry name" value="Resolvase-like"/>
    <property type="match status" value="1"/>
</dbReference>
<reference evidence="7" key="1">
    <citation type="journal article" date="2021" name="PeerJ">
        <title>Extensive microbial diversity within the chicken gut microbiome revealed by metagenomics and culture.</title>
        <authorList>
            <person name="Gilroy R."/>
            <person name="Ravi A."/>
            <person name="Getino M."/>
            <person name="Pursley I."/>
            <person name="Horton D.L."/>
            <person name="Alikhan N.F."/>
            <person name="Baker D."/>
            <person name="Gharbi K."/>
            <person name="Hall N."/>
            <person name="Watson M."/>
            <person name="Adriaenssens E.M."/>
            <person name="Foster-Nyarko E."/>
            <person name="Jarju S."/>
            <person name="Secka A."/>
            <person name="Antonio M."/>
            <person name="Oren A."/>
            <person name="Chaudhuri R.R."/>
            <person name="La Ragione R."/>
            <person name="Hildebrand F."/>
            <person name="Pallen M.J."/>
        </authorList>
    </citation>
    <scope>NUCLEOTIDE SEQUENCE</scope>
    <source>
        <strain evidence="7">ChiHjej9B8-13557</strain>
    </source>
</reference>
<dbReference type="PROSITE" id="PS00397">
    <property type="entry name" value="RECOMBINASES_1"/>
    <property type="match status" value="1"/>
</dbReference>
<gene>
    <name evidence="7" type="ORF">H9771_02405</name>
</gene>
<evidence type="ECO:0000256" key="1">
    <source>
        <dbReference type="ARBA" id="ARBA00022908"/>
    </source>
</evidence>
<dbReference type="EMBL" id="DWXX01000043">
    <property type="protein sequence ID" value="HJB58506.1"/>
    <property type="molecule type" value="Genomic_DNA"/>
</dbReference>
<organism evidence="7 8">
    <name type="scientific">Candidatus Faecalibacterium faecipullorum</name>
    <dbReference type="NCBI Taxonomy" id="2838578"/>
    <lineage>
        <taxon>Bacteria</taxon>
        <taxon>Bacillati</taxon>
        <taxon>Bacillota</taxon>
        <taxon>Clostridia</taxon>
        <taxon>Eubacteriales</taxon>
        <taxon>Oscillospiraceae</taxon>
        <taxon>Faecalibacterium</taxon>
    </lineage>
</organism>
<dbReference type="PANTHER" id="PTHR30461">
    <property type="entry name" value="DNA-INVERTASE FROM LAMBDOID PROPHAGE"/>
    <property type="match status" value="1"/>
</dbReference>
<proteinExistence type="predicted"/>
<evidence type="ECO:0000313" key="7">
    <source>
        <dbReference type="EMBL" id="HJB58506.1"/>
    </source>
</evidence>
<dbReference type="AlphaFoldDB" id="A0A9D2MD54"/>
<evidence type="ECO:0000256" key="4">
    <source>
        <dbReference type="PIRSR" id="PIRSR606118-50"/>
    </source>
</evidence>